<dbReference type="InterPro" id="IPR043128">
    <property type="entry name" value="Rev_trsase/Diguanyl_cyclase"/>
</dbReference>
<dbReference type="InterPro" id="IPR000160">
    <property type="entry name" value="GGDEF_dom"/>
</dbReference>
<dbReference type="EMBL" id="CP003380">
    <property type="protein sequence ID" value="AFJ01581.1"/>
    <property type="molecule type" value="Genomic_DNA"/>
</dbReference>
<dbReference type="AlphaFoldDB" id="I1YF88"/>
<gene>
    <name evidence="2" type="ordered locus">Q7C_406</name>
</gene>
<dbReference type="KEGG" id="mec:Q7C_406"/>
<evidence type="ECO:0000313" key="3">
    <source>
        <dbReference type="Proteomes" id="UP000009145"/>
    </source>
</evidence>
<dbReference type="Gene3D" id="3.30.70.270">
    <property type="match status" value="1"/>
</dbReference>
<name>I1YF88_METFJ</name>
<dbReference type="STRING" id="754477.Q7C_406"/>
<protein>
    <submittedName>
        <fullName evidence="2">Response regulator containing a CheY-like receiver domain and a GGDEF domain</fullName>
    </submittedName>
</protein>
<dbReference type="Pfam" id="PF00990">
    <property type="entry name" value="GGDEF"/>
    <property type="match status" value="1"/>
</dbReference>
<dbReference type="PROSITE" id="PS50887">
    <property type="entry name" value="GGDEF"/>
    <property type="match status" value="1"/>
</dbReference>
<organism evidence="2 3">
    <name type="scientific">Methylophaga frappieri (strain ATCC BAA-2434 / DSM 25690 / JAM7)</name>
    <dbReference type="NCBI Taxonomy" id="754477"/>
    <lineage>
        <taxon>Bacteria</taxon>
        <taxon>Pseudomonadati</taxon>
        <taxon>Pseudomonadota</taxon>
        <taxon>Gammaproteobacteria</taxon>
        <taxon>Thiotrichales</taxon>
        <taxon>Piscirickettsiaceae</taxon>
        <taxon>Methylophaga</taxon>
    </lineage>
</organism>
<dbReference type="SUPFAM" id="SSF55073">
    <property type="entry name" value="Nucleotide cyclase"/>
    <property type="match status" value="1"/>
</dbReference>
<reference evidence="2 3" key="1">
    <citation type="journal article" date="2012" name="J. Bacteriol.">
        <title>Complete genome sequences of Methylophaga sp. strain JAM1 and Methylophaga sp. strain JAM7.</title>
        <authorList>
            <person name="Villeneuve C."/>
            <person name="Martineau C."/>
            <person name="Mauffrey F."/>
            <person name="Villemur R."/>
        </authorList>
    </citation>
    <scope>NUCLEOTIDE SEQUENCE [LARGE SCALE GENOMIC DNA]</scope>
    <source>
        <strain evidence="2 3">JAM7</strain>
    </source>
</reference>
<keyword evidence="3" id="KW-1185">Reference proteome</keyword>
<feature type="domain" description="GGDEF" evidence="1">
    <location>
        <begin position="39"/>
        <end position="173"/>
    </location>
</feature>
<sequence length="178" mass="20101">MILSVMTQPENFTQDALTSQANVLEALLKQWHEAIEHESSVSVFLIKIDAYEEIEKKAACTRKILHKINQLLNRQDDHLCHFNRNMIMFITSELSYRQACQFAERIQASIVSLGLQQQINQTASAGITLSIGHVTYSPQREDTVGILDILSAAVRYCQEASKAGGNRCQTRLHTTVLR</sequence>
<dbReference type="Proteomes" id="UP000009145">
    <property type="component" value="Chromosome"/>
</dbReference>
<dbReference type="PATRIC" id="fig|754477.3.peg.401"/>
<dbReference type="InterPro" id="IPR029787">
    <property type="entry name" value="Nucleotide_cyclase"/>
</dbReference>
<proteinExistence type="predicted"/>
<evidence type="ECO:0000313" key="2">
    <source>
        <dbReference type="EMBL" id="AFJ01581.1"/>
    </source>
</evidence>
<evidence type="ECO:0000259" key="1">
    <source>
        <dbReference type="PROSITE" id="PS50887"/>
    </source>
</evidence>
<dbReference type="HOGENOM" id="CLU_1530805_0_0_6"/>
<dbReference type="SMART" id="SM00267">
    <property type="entry name" value="GGDEF"/>
    <property type="match status" value="1"/>
</dbReference>
<accession>I1YF88</accession>